<evidence type="ECO:0000313" key="5">
    <source>
        <dbReference type="Proteomes" id="UP000188603"/>
    </source>
</evidence>
<gene>
    <name evidence="4" type="ORF">B0W44_08260</name>
</gene>
<keyword evidence="5" id="KW-1185">Reference proteome</keyword>
<dbReference type="Pfam" id="PF01557">
    <property type="entry name" value="FAA_hydrolase"/>
    <property type="match status" value="1"/>
</dbReference>
<feature type="domain" description="Fumarylacetoacetase-like C-terminal" evidence="3">
    <location>
        <begin position="108"/>
        <end position="286"/>
    </location>
</feature>
<keyword evidence="4" id="KW-0378">Hydrolase</keyword>
<reference evidence="4 5" key="1">
    <citation type="journal article" date="2015" name="Int. J. Syst. Evol. Microbiol.">
        <title>Novibacillus thermophilus gen. nov., sp. nov., a Gram-staining-negative and moderately thermophilic member of the family Thermoactinomycetaceae.</title>
        <authorList>
            <person name="Yang G."/>
            <person name="Chen J."/>
            <person name="Zhou S."/>
        </authorList>
    </citation>
    <scope>NUCLEOTIDE SEQUENCE [LARGE SCALE GENOMIC DNA]</scope>
    <source>
        <strain evidence="4 5">SG-1</strain>
    </source>
</reference>
<accession>A0A1U9K6X3</accession>
<organism evidence="4 5">
    <name type="scientific">Novibacillus thermophilus</name>
    <dbReference type="NCBI Taxonomy" id="1471761"/>
    <lineage>
        <taxon>Bacteria</taxon>
        <taxon>Bacillati</taxon>
        <taxon>Bacillota</taxon>
        <taxon>Bacilli</taxon>
        <taxon>Bacillales</taxon>
        <taxon>Thermoactinomycetaceae</taxon>
        <taxon>Novibacillus</taxon>
    </lineage>
</organism>
<dbReference type="InterPro" id="IPR011234">
    <property type="entry name" value="Fumarylacetoacetase-like_C"/>
</dbReference>
<proteinExistence type="inferred from homology"/>
<evidence type="ECO:0000256" key="1">
    <source>
        <dbReference type="ARBA" id="ARBA00010211"/>
    </source>
</evidence>
<dbReference type="RefSeq" id="WP_077719647.1">
    <property type="nucleotide sequence ID" value="NZ_CP019699.1"/>
</dbReference>
<evidence type="ECO:0000259" key="3">
    <source>
        <dbReference type="Pfam" id="PF01557"/>
    </source>
</evidence>
<dbReference type="GO" id="GO:0016787">
    <property type="term" value="F:hydrolase activity"/>
    <property type="evidence" value="ECO:0007669"/>
    <property type="project" value="UniProtKB-KW"/>
</dbReference>
<dbReference type="SUPFAM" id="SSF56529">
    <property type="entry name" value="FAH"/>
    <property type="match status" value="1"/>
</dbReference>
<name>A0A1U9K6X3_9BACL</name>
<sequence>MRIIRYQKTNGSKQLAAVTEDSAIYPLPYKDFLALIEQAETHKVSCLSLVMQTVNRSQPIEKHLEDLTLLVPIDAYEVWASGVTYRRSKDARNFEAKTTSESFYDKVYTAERPELFLKSTSRRTVGPHTPIYLRTDSHWQVPEPELGLVLNRKGEILGYTIGNDLSSRDIEGENPLYLSQAKIWRNSCAIGPAIRLAETVDDPYRLSIFCRIYREGRKVFEDWGSTSQLERQYDELVSYLMKDNVIFNGTVLLTGTCIVPGNDFTLREGDQVEIEIPEIGILVNPVKEQ</sequence>
<dbReference type="EMBL" id="CP019699">
    <property type="protein sequence ID" value="AQS55784.1"/>
    <property type="molecule type" value="Genomic_DNA"/>
</dbReference>
<dbReference type="KEGG" id="ntr:B0W44_08260"/>
<dbReference type="InterPro" id="IPR036663">
    <property type="entry name" value="Fumarylacetoacetase_C_sf"/>
</dbReference>
<dbReference type="PANTHER" id="PTHR42796">
    <property type="entry name" value="FUMARYLACETOACETATE HYDROLASE DOMAIN-CONTAINING PROTEIN 2A-RELATED"/>
    <property type="match status" value="1"/>
</dbReference>
<dbReference type="InterPro" id="IPR051121">
    <property type="entry name" value="FAH"/>
</dbReference>
<evidence type="ECO:0000313" key="4">
    <source>
        <dbReference type="EMBL" id="AQS55784.1"/>
    </source>
</evidence>
<dbReference type="Gene3D" id="3.90.850.10">
    <property type="entry name" value="Fumarylacetoacetase-like, C-terminal domain"/>
    <property type="match status" value="1"/>
</dbReference>
<dbReference type="GO" id="GO:0046872">
    <property type="term" value="F:metal ion binding"/>
    <property type="evidence" value="ECO:0007669"/>
    <property type="project" value="UniProtKB-KW"/>
</dbReference>
<dbReference type="GO" id="GO:0044281">
    <property type="term" value="P:small molecule metabolic process"/>
    <property type="evidence" value="ECO:0007669"/>
    <property type="project" value="UniProtKB-ARBA"/>
</dbReference>
<dbReference type="PANTHER" id="PTHR42796:SF7">
    <property type="entry name" value="2-DEHYDRO-3-DEOXY-D-ARABINONATE DEHYDRATASE"/>
    <property type="match status" value="1"/>
</dbReference>
<comment type="similarity">
    <text evidence="1">Belongs to the FAH family.</text>
</comment>
<dbReference type="Proteomes" id="UP000188603">
    <property type="component" value="Chromosome"/>
</dbReference>
<dbReference type="STRING" id="1471761.B0W44_08260"/>
<evidence type="ECO:0000256" key="2">
    <source>
        <dbReference type="ARBA" id="ARBA00022723"/>
    </source>
</evidence>
<protein>
    <submittedName>
        <fullName evidence="4">Fumarylacetoacetate hydrolase</fullName>
    </submittedName>
</protein>
<keyword evidence="2" id="KW-0479">Metal-binding</keyword>
<dbReference type="AlphaFoldDB" id="A0A1U9K6X3"/>
<dbReference type="OrthoDB" id="9779415at2"/>